<dbReference type="PANTHER" id="PTHR43244">
    <property type="match status" value="1"/>
</dbReference>
<gene>
    <name evidence="3" type="ORF">KHQ06_04560</name>
</gene>
<feature type="domain" description="Luciferase-like" evidence="2">
    <location>
        <begin position="13"/>
        <end position="230"/>
    </location>
</feature>
<organism evidence="3 4">
    <name type="scientific">Nocardia tengchongensis</name>
    <dbReference type="NCBI Taxonomy" id="2055889"/>
    <lineage>
        <taxon>Bacteria</taxon>
        <taxon>Bacillati</taxon>
        <taxon>Actinomycetota</taxon>
        <taxon>Actinomycetes</taxon>
        <taxon>Mycobacteriales</taxon>
        <taxon>Nocardiaceae</taxon>
        <taxon>Nocardia</taxon>
    </lineage>
</organism>
<dbReference type="SUPFAM" id="SSF51679">
    <property type="entry name" value="Bacterial luciferase-like"/>
    <property type="match status" value="1"/>
</dbReference>
<sequence>MKARFGISIPPVASALPDVIDMALAADAEGLDLVGIQDHPYNAQFGDAFAVIGACLAATGRVSLYPGVANLPLRTPAMIAKQAATFDLLSGGRFELGLGTGAFESGVVAMGGPARKGRSALMAIAEGMAIIRAEWRTGQPVSVVGTEYTVQGIDGGPAPAHRIEIWLGAMGPHALDLIGAAADGWVAPLPNWLPWDQWPANARIDAAARAHDRDPRTIARLAALPGVVSDRALHPDPHGTDPIHGSPEEWAEIIVRLARDAGFDTFVYWPPGFDVDQVQRFARLVVPLARKLLDDL</sequence>
<evidence type="ECO:0000259" key="2">
    <source>
        <dbReference type="Pfam" id="PF00296"/>
    </source>
</evidence>
<keyword evidence="1" id="KW-0560">Oxidoreductase</keyword>
<dbReference type="Pfam" id="PF00296">
    <property type="entry name" value="Bac_luciferase"/>
    <property type="match status" value="1"/>
</dbReference>
<proteinExistence type="predicted"/>
<dbReference type="Proteomes" id="UP000683310">
    <property type="component" value="Chromosome"/>
</dbReference>
<dbReference type="InterPro" id="IPR036661">
    <property type="entry name" value="Luciferase-like_sf"/>
</dbReference>
<dbReference type="InterPro" id="IPR011251">
    <property type="entry name" value="Luciferase-like_dom"/>
</dbReference>
<name>A0ABX8CR26_9NOCA</name>
<reference evidence="3 4" key="1">
    <citation type="submission" date="2021-04" db="EMBL/GenBank/DDBJ databases">
        <title>Nocardia tengchongensis.</title>
        <authorList>
            <person name="Zhuang k."/>
            <person name="Ran Y."/>
            <person name="Li W."/>
        </authorList>
    </citation>
    <scope>NUCLEOTIDE SEQUENCE [LARGE SCALE GENOMIC DNA]</scope>
    <source>
        <strain evidence="3 4">CFH S0057</strain>
    </source>
</reference>
<dbReference type="CDD" id="cd01097">
    <property type="entry name" value="Tetrahydromethanopterin_reductase"/>
    <property type="match status" value="1"/>
</dbReference>
<dbReference type="PANTHER" id="PTHR43244:SF1">
    <property type="entry name" value="5,10-METHYLENETETRAHYDROMETHANOPTERIN REDUCTASE"/>
    <property type="match status" value="1"/>
</dbReference>
<dbReference type="InterPro" id="IPR050564">
    <property type="entry name" value="F420-G6PD/mer"/>
</dbReference>
<accession>A0ABX8CR26</accession>
<dbReference type="Gene3D" id="3.20.20.30">
    <property type="entry name" value="Luciferase-like domain"/>
    <property type="match status" value="1"/>
</dbReference>
<dbReference type="EMBL" id="CP074371">
    <property type="protein sequence ID" value="QVI22369.1"/>
    <property type="molecule type" value="Genomic_DNA"/>
</dbReference>
<evidence type="ECO:0000313" key="3">
    <source>
        <dbReference type="EMBL" id="QVI22369.1"/>
    </source>
</evidence>
<keyword evidence="4" id="KW-1185">Reference proteome</keyword>
<evidence type="ECO:0000256" key="1">
    <source>
        <dbReference type="ARBA" id="ARBA00023002"/>
    </source>
</evidence>
<evidence type="ECO:0000313" key="4">
    <source>
        <dbReference type="Proteomes" id="UP000683310"/>
    </source>
</evidence>
<protein>
    <submittedName>
        <fullName evidence="3">LLM class flavin-dependent oxidoreductase</fullName>
    </submittedName>
</protein>